<accession>A0A1V4ES38</accession>
<evidence type="ECO:0000256" key="1">
    <source>
        <dbReference type="SAM" id="Phobius"/>
    </source>
</evidence>
<feature type="transmembrane region" description="Helical" evidence="1">
    <location>
        <begin position="107"/>
        <end position="128"/>
    </location>
</feature>
<dbReference type="InterPro" id="IPR016174">
    <property type="entry name" value="Di-haem_cyt_TM"/>
</dbReference>
<evidence type="ECO:0000313" key="3">
    <source>
        <dbReference type="EMBL" id="OPG15711.1"/>
    </source>
</evidence>
<protein>
    <submittedName>
        <fullName evidence="3">Cytochrome B6</fullName>
    </submittedName>
</protein>
<evidence type="ECO:0000313" key="4">
    <source>
        <dbReference type="Proteomes" id="UP000190229"/>
    </source>
</evidence>
<dbReference type="Pfam" id="PF13631">
    <property type="entry name" value="Cytochrom_B_N_2"/>
    <property type="match status" value="1"/>
</dbReference>
<dbReference type="Gene3D" id="1.20.810.10">
    <property type="entry name" value="Cytochrome Bc1 Complex, Chain C"/>
    <property type="match status" value="1"/>
</dbReference>
<dbReference type="GO" id="GO:0009055">
    <property type="term" value="F:electron transfer activity"/>
    <property type="evidence" value="ECO:0007669"/>
    <property type="project" value="InterPro"/>
</dbReference>
<name>A0A1V4ES38_9BACL</name>
<dbReference type="AlphaFoldDB" id="A0A1V4ES38"/>
<keyword evidence="1" id="KW-0472">Membrane</keyword>
<reference evidence="3 4" key="1">
    <citation type="submission" date="2017-02" db="EMBL/GenBank/DDBJ databases">
        <title>Draft genome of Acidibacillus ferrooxidans Huett2.</title>
        <authorList>
            <person name="Schopf S."/>
        </authorList>
    </citation>
    <scope>NUCLEOTIDE SEQUENCE [LARGE SCALE GENOMIC DNA]</scope>
    <source>
        <strain evidence="3 4">Huett2</strain>
    </source>
</reference>
<dbReference type="Proteomes" id="UP000190229">
    <property type="component" value="Unassembled WGS sequence"/>
</dbReference>
<proteinExistence type="predicted"/>
<dbReference type="PROSITE" id="PS51002">
    <property type="entry name" value="CYTB_NTER"/>
    <property type="match status" value="1"/>
</dbReference>
<gene>
    <name evidence="3" type="ORF">B2M26_11710</name>
</gene>
<feature type="transmembrane region" description="Helical" evidence="1">
    <location>
        <begin position="164"/>
        <end position="186"/>
    </location>
</feature>
<dbReference type="SUPFAM" id="SSF81342">
    <property type="entry name" value="Transmembrane di-heme cytochromes"/>
    <property type="match status" value="1"/>
</dbReference>
<dbReference type="RefSeq" id="WP_079291329.1">
    <property type="nucleotide sequence ID" value="NZ_MWPS01000027.1"/>
</dbReference>
<dbReference type="InterPro" id="IPR027387">
    <property type="entry name" value="Cytb/b6-like_sf"/>
</dbReference>
<feature type="domain" description="Cytochrome b/b6 N-terminal region profile" evidence="2">
    <location>
        <begin position="9"/>
        <end position="195"/>
    </location>
</feature>
<dbReference type="GO" id="GO:0016020">
    <property type="term" value="C:membrane"/>
    <property type="evidence" value="ECO:0007669"/>
    <property type="project" value="InterPro"/>
</dbReference>
<keyword evidence="1" id="KW-1133">Transmembrane helix</keyword>
<comment type="caution">
    <text evidence="3">The sequence shown here is derived from an EMBL/GenBank/DDBJ whole genome shotgun (WGS) entry which is preliminary data.</text>
</comment>
<keyword evidence="4" id="KW-1185">Reference proteome</keyword>
<feature type="transmembrane region" description="Helical" evidence="1">
    <location>
        <begin position="34"/>
        <end position="59"/>
    </location>
</feature>
<dbReference type="InterPro" id="IPR005797">
    <property type="entry name" value="Cyt_b/b6_N"/>
</dbReference>
<dbReference type="GO" id="GO:0022904">
    <property type="term" value="P:respiratory electron transport chain"/>
    <property type="evidence" value="ECO:0007669"/>
    <property type="project" value="InterPro"/>
</dbReference>
<sequence>MKTNLTKTIRLWIQDVLPMENLLPDTMPAYVDSYVYLFGILTVAALVWLIVTGTILAVFGPDWWHVSTVGHFFNSMHFWSVQAFFFFMILHLWAQFLMAAWRGGRHWTWIGGWLLFLVSIVAALTGYLSQTNFDAQWIGVQGKDAMNATGIGGFFNILNFGQMYGLHIFVLPMAIIVLLIVHLMLVRMHGVVEPFSHPLEGDESIAQNVDKHQ</sequence>
<keyword evidence="1" id="KW-0812">Transmembrane</keyword>
<feature type="transmembrane region" description="Helical" evidence="1">
    <location>
        <begin position="79"/>
        <end position="100"/>
    </location>
</feature>
<organism evidence="3 4">
    <name type="scientific">Ferroacidibacillus organovorans</name>
    <dbReference type="NCBI Taxonomy" id="1765683"/>
    <lineage>
        <taxon>Bacteria</taxon>
        <taxon>Bacillati</taxon>
        <taxon>Bacillota</taxon>
        <taxon>Bacilli</taxon>
        <taxon>Bacillales</taxon>
        <taxon>Alicyclobacillaceae</taxon>
        <taxon>Ferroacidibacillus</taxon>
    </lineage>
</organism>
<dbReference type="EMBL" id="MWPS01000027">
    <property type="protein sequence ID" value="OPG15711.1"/>
    <property type="molecule type" value="Genomic_DNA"/>
</dbReference>
<dbReference type="GO" id="GO:0016491">
    <property type="term" value="F:oxidoreductase activity"/>
    <property type="evidence" value="ECO:0007669"/>
    <property type="project" value="InterPro"/>
</dbReference>
<evidence type="ECO:0000259" key="2">
    <source>
        <dbReference type="PROSITE" id="PS51002"/>
    </source>
</evidence>